<dbReference type="InterPro" id="IPR016032">
    <property type="entry name" value="Sig_transdc_resp-reg_C-effctor"/>
</dbReference>
<evidence type="ECO:0000256" key="2">
    <source>
        <dbReference type="PROSITE-ProRule" id="PRU00169"/>
    </source>
</evidence>
<dbReference type="Pfam" id="PF00196">
    <property type="entry name" value="GerE"/>
    <property type="match status" value="1"/>
</dbReference>
<keyword evidence="1 5" id="KW-0238">DNA-binding</keyword>
<gene>
    <name evidence="5" type="ORF">D1631_18245</name>
    <name evidence="6" type="ORF">D1631_18735</name>
</gene>
<dbReference type="Gene3D" id="3.40.50.2300">
    <property type="match status" value="1"/>
</dbReference>
<dbReference type="Pfam" id="PF00072">
    <property type="entry name" value="Response_reg"/>
    <property type="match status" value="1"/>
</dbReference>
<keyword evidence="2" id="KW-0597">Phosphoprotein</keyword>
<comment type="caution">
    <text evidence="5">The sequence shown here is derived from an EMBL/GenBank/DDBJ whole genome shotgun (WGS) entry which is preliminary data.</text>
</comment>
<dbReference type="SUPFAM" id="SSF52172">
    <property type="entry name" value="CheY-like"/>
    <property type="match status" value="1"/>
</dbReference>
<evidence type="ECO:0000313" key="6">
    <source>
        <dbReference type="EMBL" id="RNA60523.1"/>
    </source>
</evidence>
<dbReference type="Proteomes" id="UP000278775">
    <property type="component" value="Unassembled WGS sequence"/>
</dbReference>
<reference evidence="5 7" key="1">
    <citation type="submission" date="2018-08" db="EMBL/GenBank/DDBJ databases">
        <title>Chryseobacterium nematophagum: a novel matrix digesting pathogen of nematodes.</title>
        <authorList>
            <person name="Page A."/>
            <person name="Roberts M."/>
            <person name="Felix M.-A."/>
            <person name="Weir W."/>
        </authorList>
    </citation>
    <scope>NUCLEOTIDE SEQUENCE [LARGE SCALE GENOMIC DNA]</scope>
    <source>
        <strain evidence="5 7">JUb129</strain>
    </source>
</reference>
<evidence type="ECO:0000313" key="5">
    <source>
        <dbReference type="EMBL" id="RNA60439.1"/>
    </source>
</evidence>
<accession>A0A3M7TCT6</accession>
<dbReference type="AlphaFoldDB" id="A0A3M7TCT6"/>
<feature type="domain" description="Response regulatory" evidence="4">
    <location>
        <begin position="4"/>
        <end position="119"/>
    </location>
</feature>
<feature type="modified residue" description="4-aspartylphosphate" evidence="2">
    <location>
        <position position="55"/>
    </location>
</feature>
<dbReference type="GO" id="GO:0000160">
    <property type="term" value="P:phosphorelay signal transduction system"/>
    <property type="evidence" value="ECO:0007669"/>
    <property type="project" value="InterPro"/>
</dbReference>
<dbReference type="CDD" id="cd06170">
    <property type="entry name" value="LuxR_C_like"/>
    <property type="match status" value="1"/>
</dbReference>
<evidence type="ECO:0000259" key="4">
    <source>
        <dbReference type="PROSITE" id="PS50110"/>
    </source>
</evidence>
<dbReference type="RefSeq" id="WP_122637841.1">
    <property type="nucleotide sequence ID" value="NZ_QWIU01000003.1"/>
</dbReference>
<dbReference type="EMBL" id="QWIU01000003">
    <property type="protein sequence ID" value="RNA60439.1"/>
    <property type="molecule type" value="Genomic_DNA"/>
</dbReference>
<dbReference type="PANTHER" id="PTHR45566">
    <property type="entry name" value="HTH-TYPE TRANSCRIPTIONAL REGULATOR YHJB-RELATED"/>
    <property type="match status" value="1"/>
</dbReference>
<evidence type="ECO:0000256" key="1">
    <source>
        <dbReference type="ARBA" id="ARBA00023125"/>
    </source>
</evidence>
<name>A0A3M7TCT6_9FLAO</name>
<dbReference type="InterPro" id="IPR011006">
    <property type="entry name" value="CheY-like_superfamily"/>
</dbReference>
<evidence type="ECO:0000259" key="3">
    <source>
        <dbReference type="PROSITE" id="PS50043"/>
    </source>
</evidence>
<dbReference type="PROSITE" id="PS50043">
    <property type="entry name" value="HTH_LUXR_2"/>
    <property type="match status" value="1"/>
</dbReference>
<dbReference type="InterPro" id="IPR000792">
    <property type="entry name" value="Tscrpt_reg_LuxR_C"/>
</dbReference>
<dbReference type="PROSITE" id="PS50110">
    <property type="entry name" value="RESPONSE_REGULATORY"/>
    <property type="match status" value="1"/>
</dbReference>
<dbReference type="PRINTS" id="PR00038">
    <property type="entry name" value="HTHLUXR"/>
</dbReference>
<dbReference type="GO" id="GO:0003677">
    <property type="term" value="F:DNA binding"/>
    <property type="evidence" value="ECO:0007669"/>
    <property type="project" value="UniProtKB-KW"/>
</dbReference>
<evidence type="ECO:0000313" key="7">
    <source>
        <dbReference type="Proteomes" id="UP000278775"/>
    </source>
</evidence>
<dbReference type="SUPFAM" id="SSF46894">
    <property type="entry name" value="C-terminal effector domain of the bipartite response regulators"/>
    <property type="match status" value="1"/>
</dbReference>
<feature type="domain" description="HTH luxR-type" evidence="3">
    <location>
        <begin position="144"/>
        <end position="209"/>
    </location>
</feature>
<dbReference type="PANTHER" id="PTHR45566:SF1">
    <property type="entry name" value="HTH-TYPE TRANSCRIPTIONAL REGULATOR YHJB-RELATED"/>
    <property type="match status" value="1"/>
</dbReference>
<organism evidence="5 7">
    <name type="scientific">Chryseobacterium nematophagum</name>
    <dbReference type="NCBI Taxonomy" id="2305228"/>
    <lineage>
        <taxon>Bacteria</taxon>
        <taxon>Pseudomonadati</taxon>
        <taxon>Bacteroidota</taxon>
        <taxon>Flavobacteriia</taxon>
        <taxon>Flavobacteriales</taxon>
        <taxon>Weeksellaceae</taxon>
        <taxon>Chryseobacterium group</taxon>
        <taxon>Chryseobacterium</taxon>
    </lineage>
</organism>
<sequence>MKKTVLIYDHQHVVVLGITFILQKLRKDIIIDHVLDKEELMDKVNKYDYDLLILDIEWLDTFFETVIKNLKVLNPGLKIMVFTDCKKENAFRYICKGVVCVMSKSHDESELLTAFKNLFLQGYYYPQEVLHEFVHPTKARQSLSRSRLDILSARERSVYFYLVKGSGLLEIANELGLHQSTVSIYKMRLFKKLEVKSLAELIHQYHKNEI</sequence>
<dbReference type="GO" id="GO:0006355">
    <property type="term" value="P:regulation of DNA-templated transcription"/>
    <property type="evidence" value="ECO:0007669"/>
    <property type="project" value="InterPro"/>
</dbReference>
<dbReference type="OrthoDB" id="1013073at2"/>
<dbReference type="SMART" id="SM00421">
    <property type="entry name" value="HTH_LUXR"/>
    <property type="match status" value="1"/>
</dbReference>
<proteinExistence type="predicted"/>
<dbReference type="EMBL" id="QWIU01000003">
    <property type="protein sequence ID" value="RNA60523.1"/>
    <property type="molecule type" value="Genomic_DNA"/>
</dbReference>
<dbReference type="InterPro" id="IPR001789">
    <property type="entry name" value="Sig_transdc_resp-reg_receiver"/>
</dbReference>
<protein>
    <submittedName>
        <fullName evidence="5">DNA-binding response regulator</fullName>
    </submittedName>
</protein>
<dbReference type="InterPro" id="IPR051015">
    <property type="entry name" value="EvgA-like"/>
</dbReference>